<protein>
    <submittedName>
        <fullName evidence="1">Uncharacterized protein</fullName>
    </submittedName>
</protein>
<accession>A0ABN2TZD3</accession>
<keyword evidence="2" id="KW-1185">Reference proteome</keyword>
<dbReference type="RefSeq" id="WP_343989300.1">
    <property type="nucleotide sequence ID" value="NZ_BAAANB010000003.1"/>
</dbReference>
<dbReference type="Proteomes" id="UP001501285">
    <property type="component" value="Unassembled WGS sequence"/>
</dbReference>
<evidence type="ECO:0000313" key="1">
    <source>
        <dbReference type="EMBL" id="GAA2025164.1"/>
    </source>
</evidence>
<reference evidence="1 2" key="1">
    <citation type="journal article" date="2019" name="Int. J. Syst. Evol. Microbiol.">
        <title>The Global Catalogue of Microorganisms (GCM) 10K type strain sequencing project: providing services to taxonomists for standard genome sequencing and annotation.</title>
        <authorList>
            <consortium name="The Broad Institute Genomics Platform"/>
            <consortium name="The Broad Institute Genome Sequencing Center for Infectious Disease"/>
            <person name="Wu L."/>
            <person name="Ma J."/>
        </authorList>
    </citation>
    <scope>NUCLEOTIDE SEQUENCE [LARGE SCALE GENOMIC DNA]</scope>
    <source>
        <strain evidence="1 2">JCM 14283</strain>
    </source>
</reference>
<sequence length="286" mass="30357">MSRTPFAPLFDRLVDDAAVFPPGLAPLDVAVREHLDRRTGPYAAQLGPLLVPATSAEALSSLASADARTADEPLAVGLVVRPGTALKPLVEALETLRDDERVVVTAAELGWSPQWRELLAAEVPVVVEVGLGEEQERALDDIAAAVDDEHDVTAKFRTGAAPTWPWPGEQVLAGFLDAVVLHGLSFKLTGGLHHVVRGRPGNEPMHGLLNVLLATHEALHGAEARELAGELAREDTEVLVTAISSLTAEDARRVRGSFTAFGCCGVLDPLHELEAVGLISAKESQQ</sequence>
<proteinExistence type="predicted"/>
<dbReference type="EMBL" id="BAAANB010000003">
    <property type="protein sequence ID" value="GAA2025164.1"/>
    <property type="molecule type" value="Genomic_DNA"/>
</dbReference>
<evidence type="ECO:0000313" key="2">
    <source>
        <dbReference type="Proteomes" id="UP001501285"/>
    </source>
</evidence>
<name>A0ABN2TZD3_9MICO</name>
<gene>
    <name evidence="1" type="ORF">GCM10009740_13490</name>
</gene>
<comment type="caution">
    <text evidence="1">The sequence shown here is derived from an EMBL/GenBank/DDBJ whole genome shotgun (WGS) entry which is preliminary data.</text>
</comment>
<organism evidence="1 2">
    <name type="scientific">Terrabacter terrae</name>
    <dbReference type="NCBI Taxonomy" id="318434"/>
    <lineage>
        <taxon>Bacteria</taxon>
        <taxon>Bacillati</taxon>
        <taxon>Actinomycetota</taxon>
        <taxon>Actinomycetes</taxon>
        <taxon>Micrococcales</taxon>
        <taxon>Intrasporangiaceae</taxon>
        <taxon>Terrabacter</taxon>
    </lineage>
</organism>